<comment type="caution">
    <text evidence="2">The sequence shown here is derived from an EMBL/GenBank/DDBJ whole genome shotgun (WGS) entry which is preliminary data.</text>
</comment>
<feature type="region of interest" description="Disordered" evidence="1">
    <location>
        <begin position="25"/>
        <end position="44"/>
    </location>
</feature>
<proteinExistence type="predicted"/>
<protein>
    <submittedName>
        <fullName evidence="2">Uncharacterized protein</fullName>
    </submittedName>
</protein>
<feature type="region of interest" description="Disordered" evidence="1">
    <location>
        <begin position="195"/>
        <end position="237"/>
    </location>
</feature>
<dbReference type="Proteomes" id="UP001066276">
    <property type="component" value="Chromosome 6"/>
</dbReference>
<feature type="compositionally biased region" description="Basic residues" evidence="1">
    <location>
        <begin position="77"/>
        <end position="89"/>
    </location>
</feature>
<feature type="region of interest" description="Disordered" evidence="1">
    <location>
        <begin position="76"/>
        <end position="115"/>
    </location>
</feature>
<evidence type="ECO:0000313" key="3">
    <source>
        <dbReference type="Proteomes" id="UP001066276"/>
    </source>
</evidence>
<reference evidence="2" key="1">
    <citation type="journal article" date="2022" name="bioRxiv">
        <title>Sequencing and chromosome-scale assembly of the giantPleurodeles waltlgenome.</title>
        <authorList>
            <person name="Brown T."/>
            <person name="Elewa A."/>
            <person name="Iarovenko S."/>
            <person name="Subramanian E."/>
            <person name="Araus A.J."/>
            <person name="Petzold A."/>
            <person name="Susuki M."/>
            <person name="Suzuki K.-i.T."/>
            <person name="Hayashi T."/>
            <person name="Toyoda A."/>
            <person name="Oliveira C."/>
            <person name="Osipova E."/>
            <person name="Leigh N.D."/>
            <person name="Simon A."/>
            <person name="Yun M.H."/>
        </authorList>
    </citation>
    <scope>NUCLEOTIDE SEQUENCE</scope>
    <source>
        <strain evidence="2">20211129_DDA</strain>
        <tissue evidence="2">Liver</tissue>
    </source>
</reference>
<dbReference type="AlphaFoldDB" id="A0AAV7QK09"/>
<accession>A0AAV7QK09</accession>
<organism evidence="2 3">
    <name type="scientific">Pleurodeles waltl</name>
    <name type="common">Iberian ribbed newt</name>
    <dbReference type="NCBI Taxonomy" id="8319"/>
    <lineage>
        <taxon>Eukaryota</taxon>
        <taxon>Metazoa</taxon>
        <taxon>Chordata</taxon>
        <taxon>Craniata</taxon>
        <taxon>Vertebrata</taxon>
        <taxon>Euteleostomi</taxon>
        <taxon>Amphibia</taxon>
        <taxon>Batrachia</taxon>
        <taxon>Caudata</taxon>
        <taxon>Salamandroidea</taxon>
        <taxon>Salamandridae</taxon>
        <taxon>Pleurodelinae</taxon>
        <taxon>Pleurodeles</taxon>
    </lineage>
</organism>
<sequence length="237" mass="25717">MSKDVDSGAPDLRWSQALAATSHLDASQLEPRGTAQQHDATPGTAGCETCVAARRLGTGNPPFCLLGQQTRCTVQQRQRHHLRRPRSRRNAIPGTTIGAGQQAEPAILPPRASGRNELRRRPHGCLWALLLRGPRICARRDPGHDVAGQYTEPEILPPFARSERSCDSAHAAICGLLLLGGPRILGDMTREHLDRSHGASTFPLRGCSRAPRDRGDPSPRGLEGVPLLRTRRPGCTN</sequence>
<evidence type="ECO:0000313" key="2">
    <source>
        <dbReference type="EMBL" id="KAJ1139676.1"/>
    </source>
</evidence>
<keyword evidence="3" id="KW-1185">Reference proteome</keyword>
<evidence type="ECO:0000256" key="1">
    <source>
        <dbReference type="SAM" id="MobiDB-lite"/>
    </source>
</evidence>
<name>A0AAV7QK09_PLEWA</name>
<gene>
    <name evidence="2" type="ORF">NDU88_006043</name>
</gene>
<dbReference type="EMBL" id="JANPWB010000010">
    <property type="protein sequence ID" value="KAJ1139676.1"/>
    <property type="molecule type" value="Genomic_DNA"/>
</dbReference>